<dbReference type="SMART" id="SM00228">
    <property type="entry name" value="PDZ"/>
    <property type="match status" value="1"/>
</dbReference>
<protein>
    <submittedName>
        <fullName evidence="3">Slo-interacting protein 1</fullName>
    </submittedName>
</protein>
<name>A0AAU9GGD7_DROMD</name>
<sequence length="809" mass="90053">MNNCIFELEYEYVVLKINGNDISHLPRYEAVQMFLQAKETIVVELCRQKQNALDIEINIDINNDPTGLKNRIDQSELATSSTVEISPTTSASQKEKSIPVLIASPSPCPTLTPVSQANSKNDNQVILTLRALSKEESAVPPVEVVSAVSVSRETQTSAENLKDQDLVRTIADHFIEQEHHLFEQCLEPEIDIEEITLVKTIDDSTTEKLGINVCCNGYQASNIDISRGDVISEEADGDVCEDVFISDIEPEGIAQRDGRLRRGDQILRINGTDVKSKEEIETQIAGSTFAVTLLVSRLLYPEDDDDEDIESNFEYANSFLRDDYTNVVDKLDKILLSQVQSMKTISVKTTEAVSNNTTKNSSPTTQQNSDPEVNVKTYLPKSFPEISEKTCSKTKHRADENLSHVKALNQFINKSSQSHHPYEYDESEHIYETIPEDSESEPLYCSPYQSSNYMTAMGSCSSATATGIAGIEATEAMETKMQQQTQRVAQWLGLKSGHGNSSPRAMQTLVGRPAVLKSAQQPTCSRVFTLRSILTNTSRSSSSGAAHSACAPKDVDIVGNYMLGDEIDNSSSAYNTGGSNNSASPYQNQISNTCDEAPISANQFSKMAENKNQPILSPKDAIVTTTASSMLMLPFGRSDRIGLCSSKFSLTNYGESPPKACIEEENNQLKTDLKLMRLKPADEVQCHCPQFNAPNLSRYRFVSSQEVANKSHIASSSKPSSILIGENGEEIPMVWKVKRRPDGTRYIVKRPVRNRGHVAIRKNTRSNELTTTEDDTVSEVKIGRYWTKEERKRHIERARERRHHQQQHQ</sequence>
<evidence type="ECO:0000313" key="4">
    <source>
        <dbReference type="Proteomes" id="UP001500889"/>
    </source>
</evidence>
<reference evidence="3 4" key="1">
    <citation type="submission" date="2024-02" db="EMBL/GenBank/DDBJ databases">
        <title>A chromosome-level genome assembly of Drosophila madeirensis, a fruit fly species endemic to Madeira island.</title>
        <authorList>
            <person name="Tomihara K."/>
            <person name="Llopart A."/>
            <person name="Yamamoto D."/>
        </authorList>
    </citation>
    <scope>NUCLEOTIDE SEQUENCE [LARGE SCALE GENOMIC DNA]</scope>
    <source>
        <strain evidence="3 4">RF1</strain>
    </source>
</reference>
<dbReference type="InterPro" id="IPR036034">
    <property type="entry name" value="PDZ_sf"/>
</dbReference>
<accession>A0AAU9GGD7</accession>
<evidence type="ECO:0000313" key="3">
    <source>
        <dbReference type="EMBL" id="BFG06729.1"/>
    </source>
</evidence>
<dbReference type="Gene3D" id="2.30.42.10">
    <property type="match status" value="1"/>
</dbReference>
<gene>
    <name evidence="3" type="ORF">DMAD_13647</name>
</gene>
<organism evidence="3 4">
    <name type="scientific">Drosophila madeirensis</name>
    <name type="common">Fruit fly</name>
    <dbReference type="NCBI Taxonomy" id="30013"/>
    <lineage>
        <taxon>Eukaryota</taxon>
        <taxon>Metazoa</taxon>
        <taxon>Ecdysozoa</taxon>
        <taxon>Arthropoda</taxon>
        <taxon>Hexapoda</taxon>
        <taxon>Insecta</taxon>
        <taxon>Pterygota</taxon>
        <taxon>Neoptera</taxon>
        <taxon>Endopterygota</taxon>
        <taxon>Diptera</taxon>
        <taxon>Brachycera</taxon>
        <taxon>Muscomorpha</taxon>
        <taxon>Ephydroidea</taxon>
        <taxon>Drosophilidae</taxon>
        <taxon>Drosophila</taxon>
        <taxon>Sophophora</taxon>
    </lineage>
</organism>
<keyword evidence="4" id="KW-1185">Reference proteome</keyword>
<feature type="compositionally biased region" description="Low complexity" evidence="1">
    <location>
        <begin position="354"/>
        <end position="369"/>
    </location>
</feature>
<dbReference type="PANTHER" id="PTHR15545">
    <property type="entry name" value="PDZ DOMAIN CONTAINING RING FINGER PROTEIN 3, 4"/>
    <property type="match status" value="1"/>
</dbReference>
<dbReference type="PROSITE" id="PS50106">
    <property type="entry name" value="PDZ"/>
    <property type="match status" value="1"/>
</dbReference>
<feature type="region of interest" description="Disordered" evidence="1">
    <location>
        <begin position="572"/>
        <end position="591"/>
    </location>
</feature>
<evidence type="ECO:0000256" key="1">
    <source>
        <dbReference type="SAM" id="MobiDB-lite"/>
    </source>
</evidence>
<dbReference type="EMBL" id="AP029268">
    <property type="protein sequence ID" value="BFG06729.1"/>
    <property type="molecule type" value="Genomic_DNA"/>
</dbReference>
<dbReference type="PANTHER" id="PTHR15545:SF8">
    <property type="entry name" value="SLO-INTERACTING PROTEIN 1"/>
    <property type="match status" value="1"/>
</dbReference>
<feature type="domain" description="PDZ" evidence="2">
    <location>
        <begin position="194"/>
        <end position="299"/>
    </location>
</feature>
<dbReference type="InterPro" id="IPR051971">
    <property type="entry name" value="E3_ubiquitin-PDZ_ligase"/>
</dbReference>
<dbReference type="InterPro" id="IPR001478">
    <property type="entry name" value="PDZ"/>
</dbReference>
<dbReference type="AlphaFoldDB" id="A0AAU9GGD7"/>
<dbReference type="Proteomes" id="UP001500889">
    <property type="component" value="Chromosome dot"/>
</dbReference>
<feature type="region of interest" description="Disordered" evidence="1">
    <location>
        <begin position="351"/>
        <end position="374"/>
    </location>
</feature>
<evidence type="ECO:0000259" key="2">
    <source>
        <dbReference type="PROSITE" id="PS50106"/>
    </source>
</evidence>
<proteinExistence type="predicted"/>
<dbReference type="Pfam" id="PF00595">
    <property type="entry name" value="PDZ"/>
    <property type="match status" value="1"/>
</dbReference>
<dbReference type="SUPFAM" id="SSF50156">
    <property type="entry name" value="PDZ domain-like"/>
    <property type="match status" value="1"/>
</dbReference>